<dbReference type="Proteomes" id="UP001230504">
    <property type="component" value="Unassembled WGS sequence"/>
</dbReference>
<accession>A0AAD8VD72</accession>
<dbReference type="EMBL" id="JAHLJV010000001">
    <property type="protein sequence ID" value="KAK1600275.1"/>
    <property type="molecule type" value="Genomic_DNA"/>
</dbReference>
<gene>
    <name evidence="2" type="ORF">LY79DRAFT_13024</name>
</gene>
<evidence type="ECO:0000256" key="1">
    <source>
        <dbReference type="SAM" id="MobiDB-lite"/>
    </source>
</evidence>
<dbReference type="RefSeq" id="XP_060420771.1">
    <property type="nucleotide sequence ID" value="XM_060550843.1"/>
</dbReference>
<evidence type="ECO:0000313" key="2">
    <source>
        <dbReference type="EMBL" id="KAK1600275.1"/>
    </source>
</evidence>
<evidence type="ECO:0000313" key="3">
    <source>
        <dbReference type="Proteomes" id="UP001230504"/>
    </source>
</evidence>
<organism evidence="2 3">
    <name type="scientific">Colletotrichum navitas</name>
    <dbReference type="NCBI Taxonomy" id="681940"/>
    <lineage>
        <taxon>Eukaryota</taxon>
        <taxon>Fungi</taxon>
        <taxon>Dikarya</taxon>
        <taxon>Ascomycota</taxon>
        <taxon>Pezizomycotina</taxon>
        <taxon>Sordariomycetes</taxon>
        <taxon>Hypocreomycetidae</taxon>
        <taxon>Glomerellales</taxon>
        <taxon>Glomerellaceae</taxon>
        <taxon>Colletotrichum</taxon>
        <taxon>Colletotrichum graminicola species complex</taxon>
    </lineage>
</organism>
<dbReference type="GeneID" id="85435083"/>
<name>A0AAD8VD72_9PEZI</name>
<proteinExistence type="predicted"/>
<reference evidence="2" key="1">
    <citation type="submission" date="2021-06" db="EMBL/GenBank/DDBJ databases">
        <title>Comparative genomics, transcriptomics and evolutionary studies reveal genomic signatures of adaptation to plant cell wall in hemibiotrophic fungi.</title>
        <authorList>
            <consortium name="DOE Joint Genome Institute"/>
            <person name="Baroncelli R."/>
            <person name="Diaz J.F."/>
            <person name="Benocci T."/>
            <person name="Peng M."/>
            <person name="Battaglia E."/>
            <person name="Haridas S."/>
            <person name="Andreopoulos W."/>
            <person name="Labutti K."/>
            <person name="Pangilinan J."/>
            <person name="Floch G.L."/>
            <person name="Makela M.R."/>
            <person name="Henrissat B."/>
            <person name="Grigoriev I.V."/>
            <person name="Crouch J.A."/>
            <person name="De Vries R.P."/>
            <person name="Sukno S.A."/>
            <person name="Thon M.R."/>
        </authorList>
    </citation>
    <scope>NUCLEOTIDE SEQUENCE</scope>
    <source>
        <strain evidence="2">CBS 125086</strain>
    </source>
</reference>
<dbReference type="AlphaFoldDB" id="A0AAD8VD72"/>
<protein>
    <submittedName>
        <fullName evidence="2">Uncharacterized protein</fullName>
    </submittedName>
</protein>
<sequence>MASGGGSDPSLDCQSPTSKLDEQGRERDSGSSSGVDTGDAKLELPVGGSPTKIDGNEGYDCESREERNLGDGDRSLHPLRSSIVLLVRNVGRLNEPGALHSRGQMRPGILTGMLKSKRAVLDLLRKPIDNSGSRGVLKFRCPAGVSPVGNPSQEWLNEILLFIISRGPCWKLDDFRQKRPRNGNCRMTGLTELSAKTWAMGVSRGRVN</sequence>
<feature type="compositionally biased region" description="Basic and acidic residues" evidence="1">
    <location>
        <begin position="61"/>
        <end position="74"/>
    </location>
</feature>
<keyword evidence="3" id="KW-1185">Reference proteome</keyword>
<comment type="caution">
    <text evidence="2">The sequence shown here is derived from an EMBL/GenBank/DDBJ whole genome shotgun (WGS) entry which is preliminary data.</text>
</comment>
<feature type="region of interest" description="Disordered" evidence="1">
    <location>
        <begin position="1"/>
        <end position="74"/>
    </location>
</feature>
<feature type="compositionally biased region" description="Basic and acidic residues" evidence="1">
    <location>
        <begin position="19"/>
        <end position="29"/>
    </location>
</feature>